<protein>
    <submittedName>
        <fullName evidence="4">D-alanyl-D-alanine carboxypeptidase dacC</fullName>
        <ecNumber evidence="4">3.4.16.4</ecNumber>
    </submittedName>
</protein>
<sequence length="420" mass="46842">MKNLKYLFLLLSMLTLPAFSQIENETIEDNDESDVADSAMISPLPDDTIALPWPQSVQNKLAILLRSDLLKTSQVGLMVYDLDADSTIFAFNEHQLMRPASTMKLVTAITAIDRLGGDYQFKTELCYTGKIENNKLVGDIYCVGGFDPRFNTDDLNAFVEAIRKMGVDTIEGHLYADLSMKDTKQYGEGWCWDDKNPVLTPLLFSGKDIFMARFLDALVAHGIYVDANIDEKRKPADAFCIVNRFHTIDQILMRMLKESNNLYAEAMYYQIAASTGNHPASARSARAVERRLVNKIGLDASRYKFADGSGLSLYNYVSAELEVKMLRYAYKNENIRHQLMPALPIAGIDGTLKKRMKGSFTRDNVKAKTGTLTGISSLAGYCQAANGHTLCFAIINQGVMHGRNGRAFQDRVCTILCAPN</sequence>
<evidence type="ECO:0000313" key="4">
    <source>
        <dbReference type="EMBL" id="VEH14295.1"/>
    </source>
</evidence>
<dbReference type="InterPro" id="IPR000667">
    <property type="entry name" value="Peptidase_S13"/>
</dbReference>
<gene>
    <name evidence="4" type="primary">dacC</name>
    <name evidence="4" type="ORF">NCTC13071_00265</name>
</gene>
<dbReference type="PANTHER" id="PTHR30023:SF0">
    <property type="entry name" value="PENICILLIN-SENSITIVE CARBOXYPEPTIDASE A"/>
    <property type="match status" value="1"/>
</dbReference>
<dbReference type="PANTHER" id="PTHR30023">
    <property type="entry name" value="D-ALANYL-D-ALANINE CARBOXYPEPTIDASE"/>
    <property type="match status" value="1"/>
</dbReference>
<dbReference type="GeneID" id="85011183"/>
<dbReference type="Proteomes" id="UP000274578">
    <property type="component" value="Chromosome 1"/>
</dbReference>
<dbReference type="Pfam" id="PF02113">
    <property type="entry name" value="Peptidase_S13"/>
    <property type="match status" value="2"/>
</dbReference>
<dbReference type="KEGG" id="poc:NCTC13071_00265"/>
<dbReference type="Gene3D" id="3.50.80.20">
    <property type="entry name" value="D-Ala-D-Ala carboxypeptidase C, peptidase S13"/>
    <property type="match status" value="1"/>
</dbReference>
<evidence type="ECO:0000256" key="2">
    <source>
        <dbReference type="ARBA" id="ARBA00022801"/>
    </source>
</evidence>
<evidence type="ECO:0000256" key="1">
    <source>
        <dbReference type="ARBA" id="ARBA00006096"/>
    </source>
</evidence>
<dbReference type="GO" id="GO:0009002">
    <property type="term" value="F:serine-type D-Ala-D-Ala carboxypeptidase activity"/>
    <property type="evidence" value="ECO:0007669"/>
    <property type="project" value="UniProtKB-EC"/>
</dbReference>
<keyword evidence="2 4" id="KW-0378">Hydrolase</keyword>
<dbReference type="EC" id="3.4.16.4" evidence="4"/>
<dbReference type="RefSeq" id="WP_018919427.1">
    <property type="nucleotide sequence ID" value="NZ_LR134384.1"/>
</dbReference>
<keyword evidence="4" id="KW-0121">Carboxypeptidase</keyword>
<dbReference type="NCBIfam" id="TIGR00666">
    <property type="entry name" value="PBP4"/>
    <property type="match status" value="1"/>
</dbReference>
<evidence type="ECO:0000256" key="3">
    <source>
        <dbReference type="SAM" id="SignalP"/>
    </source>
</evidence>
<dbReference type="GO" id="GO:0006508">
    <property type="term" value="P:proteolysis"/>
    <property type="evidence" value="ECO:0007669"/>
    <property type="project" value="InterPro"/>
</dbReference>
<comment type="similarity">
    <text evidence="1">Belongs to the peptidase S13 family.</text>
</comment>
<accession>A0A448L2R3</accession>
<dbReference type="Gene3D" id="3.40.710.10">
    <property type="entry name" value="DD-peptidase/beta-lactamase superfamily"/>
    <property type="match status" value="1"/>
</dbReference>
<dbReference type="GO" id="GO:0000270">
    <property type="term" value="P:peptidoglycan metabolic process"/>
    <property type="evidence" value="ECO:0007669"/>
    <property type="project" value="TreeGrafter"/>
</dbReference>
<keyword evidence="3" id="KW-0732">Signal</keyword>
<keyword evidence="4" id="KW-0645">Protease</keyword>
<name>A0A448L2R3_9BACT</name>
<dbReference type="SUPFAM" id="SSF56601">
    <property type="entry name" value="beta-lactamase/transpeptidase-like"/>
    <property type="match status" value="1"/>
</dbReference>
<dbReference type="EMBL" id="LR134384">
    <property type="protein sequence ID" value="VEH14295.1"/>
    <property type="molecule type" value="Genomic_DNA"/>
</dbReference>
<feature type="chain" id="PRO_5019334432" evidence="3">
    <location>
        <begin position="21"/>
        <end position="420"/>
    </location>
</feature>
<reference evidence="4 5" key="1">
    <citation type="submission" date="2018-12" db="EMBL/GenBank/DDBJ databases">
        <authorList>
            <consortium name="Pathogen Informatics"/>
        </authorList>
    </citation>
    <scope>NUCLEOTIDE SEQUENCE [LARGE SCALE GENOMIC DNA]</scope>
    <source>
        <strain evidence="4 5">NCTC13071</strain>
    </source>
</reference>
<organism evidence="4 5">
    <name type="scientific">Segatella oris</name>
    <dbReference type="NCBI Taxonomy" id="28135"/>
    <lineage>
        <taxon>Bacteria</taxon>
        <taxon>Pseudomonadati</taxon>
        <taxon>Bacteroidota</taxon>
        <taxon>Bacteroidia</taxon>
        <taxon>Bacteroidales</taxon>
        <taxon>Prevotellaceae</taxon>
        <taxon>Segatella</taxon>
    </lineage>
</organism>
<feature type="signal peptide" evidence="3">
    <location>
        <begin position="1"/>
        <end position="20"/>
    </location>
</feature>
<evidence type="ECO:0000313" key="5">
    <source>
        <dbReference type="Proteomes" id="UP000274578"/>
    </source>
</evidence>
<dbReference type="InterPro" id="IPR012338">
    <property type="entry name" value="Beta-lactam/transpept-like"/>
</dbReference>
<proteinExistence type="inferred from homology"/>
<dbReference type="AlphaFoldDB" id="A0A448L2R3"/>
<dbReference type="PRINTS" id="PR00922">
    <property type="entry name" value="DADACBPTASE3"/>
</dbReference>